<dbReference type="Gene3D" id="1.10.3130.20">
    <property type="entry name" value="Phycobilisome linker domain"/>
    <property type="match status" value="1"/>
</dbReference>
<accession>A0A6G5QN81</accession>
<evidence type="ECO:0000313" key="2">
    <source>
        <dbReference type="EMBL" id="QCD47044.1"/>
    </source>
</evidence>
<dbReference type="KEGG" id="crx:CRECT_1392"/>
<dbReference type="InterPro" id="IPR025282">
    <property type="entry name" value="DUF4214"/>
</dbReference>
<reference evidence="2 3" key="1">
    <citation type="submission" date="2016-07" db="EMBL/GenBank/DDBJ databases">
        <title>Comparative genomics of the Campylobacter concisus group.</title>
        <authorList>
            <person name="Miller W.G."/>
            <person name="Yee E."/>
            <person name="Chapman M.H."/>
            <person name="Huynh S."/>
            <person name="Bono J.L."/>
            <person name="On S.L.W."/>
            <person name="StLeger J."/>
            <person name="Foster G."/>
            <person name="Parker C.T."/>
        </authorList>
    </citation>
    <scope>NUCLEOTIDE SEQUENCE [LARGE SCALE GENOMIC DNA]</scope>
    <source>
        <strain evidence="2 3">ATCC 33238</strain>
    </source>
</reference>
<organism evidence="2 3">
    <name type="scientific">Campylobacter rectus</name>
    <name type="common">Wolinella recta</name>
    <dbReference type="NCBI Taxonomy" id="203"/>
    <lineage>
        <taxon>Bacteria</taxon>
        <taxon>Pseudomonadati</taxon>
        <taxon>Campylobacterota</taxon>
        <taxon>Epsilonproteobacteria</taxon>
        <taxon>Campylobacterales</taxon>
        <taxon>Campylobacteraceae</taxon>
        <taxon>Campylobacter</taxon>
    </lineage>
</organism>
<dbReference type="Pfam" id="PF13946">
    <property type="entry name" value="DUF4214"/>
    <property type="match status" value="1"/>
</dbReference>
<feature type="domain" description="DUF4214" evidence="1">
    <location>
        <begin position="57"/>
        <end position="111"/>
    </location>
</feature>
<dbReference type="AlphaFoldDB" id="A0A6G5QN81"/>
<evidence type="ECO:0000259" key="1">
    <source>
        <dbReference type="Pfam" id="PF13946"/>
    </source>
</evidence>
<evidence type="ECO:0000313" key="3">
    <source>
        <dbReference type="Proteomes" id="UP000502377"/>
    </source>
</evidence>
<dbReference type="EMBL" id="CP012543">
    <property type="protein sequence ID" value="QCD47044.1"/>
    <property type="molecule type" value="Genomic_DNA"/>
</dbReference>
<protein>
    <submittedName>
        <fullName evidence="2">Putative surface layer protein</fullName>
    </submittedName>
</protein>
<proteinExistence type="predicted"/>
<name>A0A6G5QN81_CAMRE</name>
<dbReference type="Proteomes" id="UP000502377">
    <property type="component" value="Chromosome"/>
</dbReference>
<gene>
    <name evidence="2" type="ORF">CRECT_1392</name>
</gene>
<dbReference type="RefSeq" id="WP_002945013.1">
    <property type="nucleotide sequence ID" value="NZ_CP012543.1"/>
</dbReference>
<dbReference type="InterPro" id="IPR038255">
    <property type="entry name" value="PBS_linker_sf"/>
</dbReference>
<sequence length="669" mass="72933">MALTSKDINALYITLFNRIAEGDGQQYWLNAANKNSLEIKDVAAAMLATEPSKEYFSGKESNEDFINHIYTNLFSKDKSKDPEGVAFWTKSLNNGNSKEVVVSELLKAAEHGNYDDADAIRAQNLYLNKLKVADVGAKIIQKLPEKSTLAQKLAAFGNILKEITDKSTATEVATILKTQALINGVKTVGNKEFAKIIAAAFEGATQEQIERVIENLEKNGNFMYRQITDKDGFMKLFDSSDVGVKAQGVDYVVYKGIDGKYYKDEGGQKVVADISLAKLKISSVKLPTNEIYTFKTPVTKTEETLKAYTVQGILKERKEGDVLTVDKSSMLFGADKNISELLTDIKTLVTAYYSGKIYEFSLPENVNFRVLDTPANLQQKGVAEVLSLLAERVKSVDVNQENSLFELNILQFKNLKGKFTSPSDETLAIAKFGMFKDILALKENVLLKDSVANFKTALGNSSDLNALKSANSIDVTDEQGVLELTLVQYSLLRDKFIDANDTLLVSDVTGAVAASKAKDIFTLSANVSNLTISDFSNEDKINFKNLGVKEKISAQNLGLAANAGREIKNGDIYSVKMDENISGKDYGGKDFAELIAANKTAFKNTTSNQEGTKAVVAVQGKDVTQLYKIVADGNGTLESSEISLIGAITAEKDGASVGAVLNEQNILID</sequence>